<dbReference type="Gene3D" id="3.40.1190.10">
    <property type="entry name" value="Mur-like, catalytic domain"/>
    <property type="match status" value="1"/>
</dbReference>
<comment type="catalytic activity">
    <reaction evidence="13 14">
        <text>UDP-N-acetyl-alpha-D-muramate + L-alanine + ATP = UDP-N-acetyl-alpha-D-muramoyl-L-alanine + ADP + phosphate + H(+)</text>
        <dbReference type="Rhea" id="RHEA:23372"/>
        <dbReference type="ChEBI" id="CHEBI:15378"/>
        <dbReference type="ChEBI" id="CHEBI:30616"/>
        <dbReference type="ChEBI" id="CHEBI:43474"/>
        <dbReference type="ChEBI" id="CHEBI:57972"/>
        <dbReference type="ChEBI" id="CHEBI:70757"/>
        <dbReference type="ChEBI" id="CHEBI:83898"/>
        <dbReference type="ChEBI" id="CHEBI:456216"/>
        <dbReference type="EC" id="6.3.2.8"/>
    </reaction>
</comment>
<reference evidence="18 19" key="1">
    <citation type="journal article" date="2015" name="Nature">
        <title>rRNA introns, odd ribosomes, and small enigmatic genomes across a large radiation of phyla.</title>
        <authorList>
            <person name="Brown C.T."/>
            <person name="Hug L.A."/>
            <person name="Thomas B.C."/>
            <person name="Sharon I."/>
            <person name="Castelle C.J."/>
            <person name="Singh A."/>
            <person name="Wilkins M.J."/>
            <person name="Williams K.H."/>
            <person name="Banfield J.F."/>
        </authorList>
    </citation>
    <scope>NUCLEOTIDE SEQUENCE [LARGE SCALE GENOMIC DNA]</scope>
</reference>
<organism evidence="18 19">
    <name type="scientific">Candidatus Roizmanbacteria bacterium GW2011_GWB1_40_7</name>
    <dbReference type="NCBI Taxonomy" id="1618482"/>
    <lineage>
        <taxon>Bacteria</taxon>
        <taxon>Candidatus Roizmaniibacteriota</taxon>
    </lineage>
</organism>
<keyword evidence="9 14" id="KW-0133">Cell shape</keyword>
<comment type="subcellular location">
    <subcellularLocation>
        <location evidence="1 14">Cytoplasm</location>
    </subcellularLocation>
</comment>
<dbReference type="GO" id="GO:0008763">
    <property type="term" value="F:UDP-N-acetylmuramate-L-alanine ligase activity"/>
    <property type="evidence" value="ECO:0007669"/>
    <property type="project" value="UniProtKB-UniRule"/>
</dbReference>
<dbReference type="GO" id="GO:0071555">
    <property type="term" value="P:cell wall organization"/>
    <property type="evidence" value="ECO:0007669"/>
    <property type="project" value="UniProtKB-KW"/>
</dbReference>
<dbReference type="GO" id="GO:0008360">
    <property type="term" value="P:regulation of cell shape"/>
    <property type="evidence" value="ECO:0007669"/>
    <property type="project" value="UniProtKB-KW"/>
</dbReference>
<dbReference type="GO" id="GO:0005524">
    <property type="term" value="F:ATP binding"/>
    <property type="evidence" value="ECO:0007669"/>
    <property type="project" value="UniProtKB-UniRule"/>
</dbReference>
<dbReference type="GO" id="GO:0051301">
    <property type="term" value="P:cell division"/>
    <property type="evidence" value="ECO:0007669"/>
    <property type="project" value="UniProtKB-KW"/>
</dbReference>
<dbReference type="PANTHER" id="PTHR43445">
    <property type="entry name" value="UDP-N-ACETYLMURAMATE--L-ALANINE LIGASE-RELATED"/>
    <property type="match status" value="1"/>
</dbReference>
<dbReference type="PANTHER" id="PTHR43445:SF3">
    <property type="entry name" value="UDP-N-ACETYLMURAMATE--L-ALANINE LIGASE"/>
    <property type="match status" value="1"/>
</dbReference>
<dbReference type="EMBL" id="LBZM01000004">
    <property type="protein sequence ID" value="KKR72590.1"/>
    <property type="molecule type" value="Genomic_DNA"/>
</dbReference>
<dbReference type="GO" id="GO:0005737">
    <property type="term" value="C:cytoplasm"/>
    <property type="evidence" value="ECO:0007669"/>
    <property type="project" value="UniProtKB-SubCell"/>
</dbReference>
<evidence type="ECO:0000256" key="14">
    <source>
        <dbReference type="HAMAP-Rule" id="MF_00046"/>
    </source>
</evidence>
<evidence type="ECO:0000256" key="8">
    <source>
        <dbReference type="ARBA" id="ARBA00022840"/>
    </source>
</evidence>
<feature type="domain" description="Mur ligase central" evidence="17">
    <location>
        <begin position="122"/>
        <end position="310"/>
    </location>
</feature>
<accession>A0A0G0VL27</accession>
<dbReference type="SUPFAM" id="SSF53244">
    <property type="entry name" value="MurD-like peptide ligases, peptide-binding domain"/>
    <property type="match status" value="1"/>
</dbReference>
<evidence type="ECO:0000256" key="9">
    <source>
        <dbReference type="ARBA" id="ARBA00022960"/>
    </source>
</evidence>
<sequence length="481" mass="53657">MNKQFPFKSVYFVGIKGVGMTPLALIAKERGCIVYGSDVQEKFVTDEQLIQHHITPLIGFKSSNIQKSLTAYKPQEVLVVVTGAHNGMKNPEAVHAKKLNYRVLTHGEALGLFMQDKKQISVAGSHGKTTTSAMIAHILVKSKKDPSYAVGAGSILSLKTSGQWGNGDYFVAEADEYVSDHVSNKTPRFLYQKPHIAVITNIDFDHPDVFKSIDDVRKVFISFANQTDHSGCVIVNGDDTQVVQAIPEITTKKITYGISEHVSIRIGSISISDQKSTFELRIKDKKLCTVLLTVPGFHNIQNATAAAIAAHEAGISWRQIAHTLSTFSGTKRRFEFIAEQKGIKLFDDYAHHPREIEATLSAAKTWYPQSRIVVLFQPHTYSRTKALFDDFVTCFSSASLVGICDIFASAREKADKKVSSKKLVDEIKKQSPHTYYVKDAKDFYEKIGRKLTQNDILFTMGAGDIYTWHGEIIKHLSLRRK</sequence>
<protein>
    <recommendedName>
        <fullName evidence="3 14">UDP-N-acetylmuramate--L-alanine ligase</fullName>
        <ecNumber evidence="3 14">6.3.2.8</ecNumber>
    </recommendedName>
    <alternativeName>
        <fullName evidence="14">UDP-N-acetylmuramoyl-L-alanine synthetase</fullName>
    </alternativeName>
</protein>
<dbReference type="UniPathway" id="UPA00219"/>
<dbReference type="Pfam" id="PF02875">
    <property type="entry name" value="Mur_ligase_C"/>
    <property type="match status" value="1"/>
</dbReference>
<evidence type="ECO:0000256" key="6">
    <source>
        <dbReference type="ARBA" id="ARBA00022618"/>
    </source>
</evidence>
<dbReference type="Gene3D" id="3.90.190.20">
    <property type="entry name" value="Mur ligase, C-terminal domain"/>
    <property type="match status" value="1"/>
</dbReference>
<dbReference type="InterPro" id="IPR004101">
    <property type="entry name" value="Mur_ligase_C"/>
</dbReference>
<evidence type="ECO:0000256" key="1">
    <source>
        <dbReference type="ARBA" id="ARBA00004496"/>
    </source>
</evidence>
<feature type="domain" description="Mur ligase N-terminal catalytic" evidence="15">
    <location>
        <begin position="10"/>
        <end position="117"/>
    </location>
</feature>
<dbReference type="InterPro" id="IPR005758">
    <property type="entry name" value="UDP-N-AcMur_Ala_ligase_MurC"/>
</dbReference>
<feature type="domain" description="Mur ligase C-terminal" evidence="16">
    <location>
        <begin position="332"/>
        <end position="463"/>
    </location>
</feature>
<evidence type="ECO:0000256" key="11">
    <source>
        <dbReference type="ARBA" id="ARBA00023306"/>
    </source>
</evidence>
<name>A0A0G0VL27_9BACT</name>
<comment type="similarity">
    <text evidence="14">Belongs to the MurCDEF family.</text>
</comment>
<dbReference type="InterPro" id="IPR036615">
    <property type="entry name" value="Mur_ligase_C_dom_sf"/>
</dbReference>
<keyword evidence="7 14" id="KW-0547">Nucleotide-binding</keyword>
<dbReference type="EC" id="6.3.2.8" evidence="3 14"/>
<keyword evidence="8 14" id="KW-0067">ATP-binding</keyword>
<evidence type="ECO:0000259" key="16">
    <source>
        <dbReference type="Pfam" id="PF02875"/>
    </source>
</evidence>
<proteinExistence type="inferred from homology"/>
<gene>
    <name evidence="14" type="primary">murC</name>
    <name evidence="18" type="ORF">UU14_C0004G0021</name>
</gene>
<dbReference type="InterPro" id="IPR000713">
    <property type="entry name" value="Mur_ligase_N"/>
</dbReference>
<dbReference type="Pfam" id="PF01225">
    <property type="entry name" value="Mur_ligase"/>
    <property type="match status" value="1"/>
</dbReference>
<dbReference type="HAMAP" id="MF_00046">
    <property type="entry name" value="MurC"/>
    <property type="match status" value="1"/>
</dbReference>
<comment type="pathway">
    <text evidence="2 14">Cell wall biogenesis; peptidoglycan biosynthesis.</text>
</comment>
<comment type="function">
    <text evidence="14">Cell wall formation.</text>
</comment>
<evidence type="ECO:0000256" key="2">
    <source>
        <dbReference type="ARBA" id="ARBA00004752"/>
    </source>
</evidence>
<dbReference type="InterPro" id="IPR036565">
    <property type="entry name" value="Mur-like_cat_sf"/>
</dbReference>
<evidence type="ECO:0000256" key="7">
    <source>
        <dbReference type="ARBA" id="ARBA00022741"/>
    </source>
</evidence>
<evidence type="ECO:0000259" key="15">
    <source>
        <dbReference type="Pfam" id="PF01225"/>
    </source>
</evidence>
<keyword evidence="10 14" id="KW-0573">Peptidoglycan synthesis</keyword>
<dbReference type="GO" id="GO:0009252">
    <property type="term" value="P:peptidoglycan biosynthetic process"/>
    <property type="evidence" value="ECO:0007669"/>
    <property type="project" value="UniProtKB-UniRule"/>
</dbReference>
<comment type="caution">
    <text evidence="18">The sequence shown here is derived from an EMBL/GenBank/DDBJ whole genome shotgun (WGS) entry which is preliminary data.</text>
</comment>
<keyword evidence="12 14" id="KW-0961">Cell wall biogenesis/degradation</keyword>
<evidence type="ECO:0000256" key="5">
    <source>
        <dbReference type="ARBA" id="ARBA00022598"/>
    </source>
</evidence>
<keyword evidence="5 14" id="KW-0436">Ligase</keyword>
<feature type="binding site" evidence="14">
    <location>
        <begin position="124"/>
        <end position="130"/>
    </location>
    <ligand>
        <name>ATP</name>
        <dbReference type="ChEBI" id="CHEBI:30616"/>
    </ligand>
</feature>
<dbReference type="PATRIC" id="fig|1618482.3.peg.229"/>
<evidence type="ECO:0000259" key="17">
    <source>
        <dbReference type="Pfam" id="PF08245"/>
    </source>
</evidence>
<dbReference type="SUPFAM" id="SSF53623">
    <property type="entry name" value="MurD-like peptide ligases, catalytic domain"/>
    <property type="match status" value="1"/>
</dbReference>
<dbReference type="AlphaFoldDB" id="A0A0G0VL27"/>
<evidence type="ECO:0000256" key="4">
    <source>
        <dbReference type="ARBA" id="ARBA00022490"/>
    </source>
</evidence>
<evidence type="ECO:0000313" key="18">
    <source>
        <dbReference type="EMBL" id="KKR72590.1"/>
    </source>
</evidence>
<keyword evidence="6 14" id="KW-0132">Cell division</keyword>
<evidence type="ECO:0000256" key="12">
    <source>
        <dbReference type="ARBA" id="ARBA00023316"/>
    </source>
</evidence>
<dbReference type="InterPro" id="IPR013221">
    <property type="entry name" value="Mur_ligase_cen"/>
</dbReference>
<evidence type="ECO:0000256" key="10">
    <source>
        <dbReference type="ARBA" id="ARBA00022984"/>
    </source>
</evidence>
<dbReference type="InterPro" id="IPR050061">
    <property type="entry name" value="MurCDEF_pg_biosynth"/>
</dbReference>
<dbReference type="SUPFAM" id="SSF51984">
    <property type="entry name" value="MurCD N-terminal domain"/>
    <property type="match status" value="1"/>
</dbReference>
<dbReference type="NCBIfam" id="TIGR01082">
    <property type="entry name" value="murC"/>
    <property type="match status" value="1"/>
</dbReference>
<dbReference type="Gene3D" id="3.40.50.720">
    <property type="entry name" value="NAD(P)-binding Rossmann-like Domain"/>
    <property type="match status" value="1"/>
</dbReference>
<evidence type="ECO:0000256" key="3">
    <source>
        <dbReference type="ARBA" id="ARBA00012211"/>
    </source>
</evidence>
<dbReference type="Pfam" id="PF08245">
    <property type="entry name" value="Mur_ligase_M"/>
    <property type="match status" value="1"/>
</dbReference>
<evidence type="ECO:0000313" key="19">
    <source>
        <dbReference type="Proteomes" id="UP000034664"/>
    </source>
</evidence>
<evidence type="ECO:0000256" key="13">
    <source>
        <dbReference type="ARBA" id="ARBA00047833"/>
    </source>
</evidence>
<keyword evidence="4 14" id="KW-0963">Cytoplasm</keyword>
<keyword evidence="11 14" id="KW-0131">Cell cycle</keyword>
<dbReference type="Proteomes" id="UP000034664">
    <property type="component" value="Unassembled WGS sequence"/>
</dbReference>